<dbReference type="NCBIfam" id="TIGR00423">
    <property type="entry name" value="CofH family radical SAM protein"/>
    <property type="match status" value="1"/>
</dbReference>
<gene>
    <name evidence="6" type="primary">mqnC</name>
    <name evidence="10" type="ORF">SAMN05660835_01546</name>
</gene>
<keyword evidence="2 6" id="KW-0949">S-adenosyl-L-methionine</keyword>
<evidence type="ECO:0000256" key="3">
    <source>
        <dbReference type="ARBA" id="ARBA00022723"/>
    </source>
</evidence>
<sequence>MRISKKEALELFDLDLIELARLAQKVRFEKHPTKLVTFIADTNINYTNICETKCSFCAFYRNKNDKDAYVLSIEQLKQKAIAAKELGLSTVLIQGGLNPEIEYSYYIKMVEELSNIGIHVHAFSPPEIDLMCKITNKSPKEVFEDLKKAGLQTMPGGGAEILSERVRKKISPKKISTDRWLEIMKAAHNAGLKTTATMMFGHIETKEDIIEHLENIRRLQDETSGFRAAIAWDFKPENTALKKLVTKKASGIDYLKILAITRIYLDNIENIQASWASQGKQIGQVALYFGANDLGSLLFEENVMAQAGFRVTSTVEELATLIKQAGFIPALRTTNYEIVRYL</sequence>
<dbReference type="PIRSF" id="PIRSF004762">
    <property type="entry name" value="CHP00423"/>
    <property type="match status" value="1"/>
</dbReference>
<dbReference type="SUPFAM" id="SSF102114">
    <property type="entry name" value="Radical SAM enzymes"/>
    <property type="match status" value="1"/>
</dbReference>
<dbReference type="Gene3D" id="3.20.20.70">
    <property type="entry name" value="Aldolase class I"/>
    <property type="match status" value="1"/>
</dbReference>
<dbReference type="GO" id="GO:0046992">
    <property type="term" value="F:oxidoreductase activity, acting on X-H and Y-H to form an X-Y bond"/>
    <property type="evidence" value="ECO:0007669"/>
    <property type="project" value="UniProtKB-UniRule"/>
</dbReference>
<dbReference type="SFLD" id="SFLDS00029">
    <property type="entry name" value="Radical_SAM"/>
    <property type="match status" value="1"/>
</dbReference>
<feature type="binding site" evidence="8">
    <location>
        <position position="124"/>
    </location>
    <ligand>
        <name>(3R)-3-methyl-D-ornithine</name>
        <dbReference type="ChEBI" id="CHEBI:64642"/>
    </ligand>
</feature>
<dbReference type="GO" id="GO:0005506">
    <property type="term" value="F:iron ion binding"/>
    <property type="evidence" value="ECO:0007669"/>
    <property type="project" value="UniProtKB-UniRule"/>
</dbReference>
<keyword evidence="3 6" id="KW-0479">Metal-binding</keyword>
<dbReference type="NCBIfam" id="TIGR03699">
    <property type="entry name" value="menaquin_MqnC"/>
    <property type="match status" value="1"/>
</dbReference>
<dbReference type="Pfam" id="PF19288">
    <property type="entry name" value="CofH_C"/>
    <property type="match status" value="1"/>
</dbReference>
<dbReference type="EC" id="1.21.98.1" evidence="6"/>
<name>A0A1G6QB68_9BACT</name>
<evidence type="ECO:0000256" key="7">
    <source>
        <dbReference type="PIRSR" id="PIRSR004762-1"/>
    </source>
</evidence>
<dbReference type="UniPathway" id="UPA00079"/>
<comment type="similarity">
    <text evidence="6">Belongs to the radical SAM superfamily. MqnC family.</text>
</comment>
<dbReference type="SFLD" id="SFLDF00343">
    <property type="entry name" value="aminofutalosine_synthase_(mqnE"/>
    <property type="match status" value="1"/>
</dbReference>
<dbReference type="PROSITE" id="PS51918">
    <property type="entry name" value="RADICAL_SAM"/>
    <property type="match status" value="1"/>
</dbReference>
<dbReference type="InterPro" id="IPR020050">
    <property type="entry name" value="FO_synthase_su2"/>
</dbReference>
<dbReference type="GO" id="GO:0044689">
    <property type="term" value="F:7,8-didemethyl-8-hydroxy-5-deazariboflavin synthase activity"/>
    <property type="evidence" value="ECO:0007669"/>
    <property type="project" value="TreeGrafter"/>
</dbReference>
<comment type="catalytic activity">
    <reaction evidence="6">
        <text>dehypoxanthine futalosine + S-adenosyl-L-methionine = cyclic dehypoxanthinylfutalosinate + 5'-deoxyadenosine + L-methionine + H(+)</text>
        <dbReference type="Rhea" id="RHEA:33083"/>
        <dbReference type="ChEBI" id="CHEBI:15378"/>
        <dbReference type="ChEBI" id="CHEBI:17319"/>
        <dbReference type="ChEBI" id="CHEBI:57844"/>
        <dbReference type="ChEBI" id="CHEBI:58864"/>
        <dbReference type="ChEBI" id="CHEBI:59789"/>
        <dbReference type="ChEBI" id="CHEBI:64270"/>
        <dbReference type="EC" id="1.21.98.1"/>
    </reaction>
</comment>
<feature type="binding site" evidence="6 7">
    <location>
        <position position="50"/>
    </location>
    <ligand>
        <name>[4Fe-4S] cluster</name>
        <dbReference type="ChEBI" id="CHEBI:49883"/>
        <note>4Fe-4S-S-AdoMet</note>
    </ligand>
</feature>
<dbReference type="Proteomes" id="UP000199411">
    <property type="component" value="Unassembled WGS sequence"/>
</dbReference>
<keyword evidence="11" id="KW-1185">Reference proteome</keyword>
<evidence type="ECO:0000256" key="1">
    <source>
        <dbReference type="ARBA" id="ARBA00022485"/>
    </source>
</evidence>
<feature type="domain" description="Radical SAM core" evidence="9">
    <location>
        <begin position="36"/>
        <end position="269"/>
    </location>
</feature>
<comment type="function">
    <text evidence="6">Radical SAM enzyme that catalyzes the cyclization of dehypoxanthine futalosine (DHFL) into cyclic dehypoxanthine futalosine (CDHFL), a step in the biosynthesis of menaquinone (MK, vitamin K2).</text>
</comment>
<dbReference type="Pfam" id="PF04055">
    <property type="entry name" value="Radical_SAM"/>
    <property type="match status" value="1"/>
</dbReference>
<feature type="binding site" evidence="6 7">
    <location>
        <position position="54"/>
    </location>
    <ligand>
        <name>[4Fe-4S] cluster</name>
        <dbReference type="ChEBI" id="CHEBI:49883"/>
        <note>4Fe-4S-S-AdoMet</note>
    </ligand>
</feature>
<evidence type="ECO:0000256" key="5">
    <source>
        <dbReference type="ARBA" id="ARBA00023014"/>
    </source>
</evidence>
<keyword evidence="5 6" id="KW-0411">Iron-sulfur</keyword>
<feature type="binding site" evidence="8">
    <location>
        <position position="56"/>
    </location>
    <ligand>
        <name>S-adenosyl-L-methionine</name>
        <dbReference type="ChEBI" id="CHEBI:59789"/>
    </ligand>
</feature>
<dbReference type="AlphaFoldDB" id="A0A1G6QB68"/>
<dbReference type="RefSeq" id="WP_173801025.1">
    <property type="nucleotide sequence ID" value="NZ_FMYU01000011.1"/>
</dbReference>
<dbReference type="GO" id="GO:0016765">
    <property type="term" value="F:transferase activity, transferring alkyl or aryl (other than methyl) groups"/>
    <property type="evidence" value="ECO:0007669"/>
    <property type="project" value="InterPro"/>
</dbReference>
<dbReference type="InterPro" id="IPR022431">
    <property type="entry name" value="Cyclic_DHFL_synthase_mqnC"/>
</dbReference>
<feature type="binding site" evidence="8">
    <location>
        <position position="160"/>
    </location>
    <ligand>
        <name>S-adenosyl-L-methionine</name>
        <dbReference type="ChEBI" id="CHEBI:59789"/>
    </ligand>
</feature>
<feature type="binding site" evidence="8">
    <location>
        <position position="274"/>
    </location>
    <ligand>
        <name>(3R)-3-methyl-D-ornithine</name>
        <dbReference type="ChEBI" id="CHEBI:64642"/>
    </ligand>
</feature>
<comment type="pathway">
    <text evidence="6">Quinol/quinone metabolism; menaquinone biosynthesis.</text>
</comment>
<dbReference type="InterPro" id="IPR034405">
    <property type="entry name" value="F420"/>
</dbReference>
<dbReference type="PANTHER" id="PTHR43076:SF1">
    <property type="entry name" value="LIPOYL SYNTHASE 2"/>
    <property type="match status" value="1"/>
</dbReference>
<proteinExistence type="inferred from homology"/>
<feature type="binding site" evidence="8">
    <location>
        <position position="296"/>
    </location>
    <ligand>
        <name>(3R)-3-methyl-D-ornithine</name>
        <dbReference type="ChEBI" id="CHEBI:64642"/>
    </ligand>
</feature>
<keyword evidence="6" id="KW-0474">Menaquinone biosynthesis</keyword>
<organism evidence="10 11">
    <name type="scientific">Desulfurella multipotens</name>
    <dbReference type="NCBI Taxonomy" id="79269"/>
    <lineage>
        <taxon>Bacteria</taxon>
        <taxon>Pseudomonadati</taxon>
        <taxon>Campylobacterota</taxon>
        <taxon>Desulfurellia</taxon>
        <taxon>Desulfurellales</taxon>
        <taxon>Desulfurellaceae</taxon>
        <taxon>Desulfurella</taxon>
    </lineage>
</organism>
<dbReference type="SFLD" id="SFLDF00342">
    <property type="entry name" value="cyclic_dehypoxanthine_futalosi"/>
    <property type="match status" value="1"/>
</dbReference>
<keyword evidence="4 6" id="KW-0408">Iron</keyword>
<dbReference type="SFLD" id="SFLDG01389">
    <property type="entry name" value="menaquinone_synthsis_involved"/>
    <property type="match status" value="1"/>
</dbReference>
<evidence type="ECO:0000256" key="4">
    <source>
        <dbReference type="ARBA" id="ARBA00023004"/>
    </source>
</evidence>
<evidence type="ECO:0000256" key="8">
    <source>
        <dbReference type="PIRSR" id="PIRSR004762-2"/>
    </source>
</evidence>
<dbReference type="InterPro" id="IPR006638">
    <property type="entry name" value="Elp3/MiaA/NifB-like_rSAM"/>
</dbReference>
<evidence type="ECO:0000313" key="10">
    <source>
        <dbReference type="EMBL" id="SDC89609.1"/>
    </source>
</evidence>
<dbReference type="PANTHER" id="PTHR43076">
    <property type="entry name" value="FO SYNTHASE (COFH)"/>
    <property type="match status" value="1"/>
</dbReference>
<dbReference type="SMART" id="SM00729">
    <property type="entry name" value="Elp3"/>
    <property type="match status" value="1"/>
</dbReference>
<keyword evidence="6" id="KW-0560">Oxidoreductase</keyword>
<reference evidence="11" key="1">
    <citation type="submission" date="2016-10" db="EMBL/GenBank/DDBJ databases">
        <authorList>
            <person name="Varghese N."/>
            <person name="Submissions S."/>
        </authorList>
    </citation>
    <scope>NUCLEOTIDE SEQUENCE [LARGE SCALE GENOMIC DNA]</scope>
    <source>
        <strain evidence="11">DSM 8415</strain>
    </source>
</reference>
<protein>
    <recommendedName>
        <fullName evidence="6">Cyclic dehypoxanthine futalosine synthase</fullName>
        <shortName evidence="6">Cyclic DHFL synthase</shortName>
        <ecNumber evidence="6">1.21.98.1</ecNumber>
    </recommendedName>
    <alternativeName>
        <fullName evidence="6">Dehypoxanthine futalosine cyclase</fullName>
        <shortName evidence="6">DHFL cyclase</shortName>
    </alternativeName>
    <alternativeName>
        <fullName evidence="6">Menaquinone biosynthetic enzyme MqnC</fullName>
    </alternativeName>
</protein>
<dbReference type="GO" id="GO:0009234">
    <property type="term" value="P:menaquinone biosynthetic process"/>
    <property type="evidence" value="ECO:0007669"/>
    <property type="project" value="UniProtKB-UniRule"/>
</dbReference>
<feature type="binding site" evidence="6 7">
    <location>
        <position position="57"/>
    </location>
    <ligand>
        <name>[4Fe-4S] cluster</name>
        <dbReference type="ChEBI" id="CHEBI:49883"/>
        <note>4Fe-4S-S-AdoMet</note>
    </ligand>
</feature>
<evidence type="ECO:0000256" key="2">
    <source>
        <dbReference type="ARBA" id="ARBA00022691"/>
    </source>
</evidence>
<evidence type="ECO:0000256" key="6">
    <source>
        <dbReference type="HAMAP-Rule" id="MF_00992"/>
    </source>
</evidence>
<dbReference type="InterPro" id="IPR013785">
    <property type="entry name" value="Aldolase_TIM"/>
</dbReference>
<dbReference type="GO" id="GO:0051539">
    <property type="term" value="F:4 iron, 4 sulfur cluster binding"/>
    <property type="evidence" value="ECO:0007669"/>
    <property type="project" value="UniProtKB-KW"/>
</dbReference>
<dbReference type="InterPro" id="IPR007197">
    <property type="entry name" value="rSAM"/>
</dbReference>
<dbReference type="InterPro" id="IPR045567">
    <property type="entry name" value="CofH/MnqC-like_C"/>
</dbReference>
<accession>A0A1G6QB68</accession>
<dbReference type="SFLD" id="SFLDG01064">
    <property type="entry name" value="F420__menaquinone_cofactor_bio"/>
    <property type="match status" value="1"/>
</dbReference>
<evidence type="ECO:0000259" key="9">
    <source>
        <dbReference type="PROSITE" id="PS51918"/>
    </source>
</evidence>
<comment type="cofactor">
    <cofactor evidence="6 7">
        <name>[4Fe-4S] cluster</name>
        <dbReference type="ChEBI" id="CHEBI:49883"/>
    </cofactor>
    <text evidence="6 7">Binds 1 [4Fe-4S] cluster. The cluster is coordinated with 3 cysteines and an exchangeable S-adenosyl-L-methionine.</text>
</comment>
<dbReference type="CDD" id="cd01335">
    <property type="entry name" value="Radical_SAM"/>
    <property type="match status" value="1"/>
</dbReference>
<dbReference type="HAMAP" id="MF_00992">
    <property type="entry name" value="MqnC"/>
    <property type="match status" value="1"/>
</dbReference>
<dbReference type="EMBL" id="FMYU01000011">
    <property type="protein sequence ID" value="SDC89609.1"/>
    <property type="molecule type" value="Genomic_DNA"/>
</dbReference>
<dbReference type="SFLD" id="SFLDG01388">
    <property type="entry name" value="7_8-didemethyl-8-hydroxy-5-dea"/>
    <property type="match status" value="1"/>
</dbReference>
<evidence type="ECO:0000313" key="11">
    <source>
        <dbReference type="Proteomes" id="UP000199411"/>
    </source>
</evidence>
<dbReference type="InterPro" id="IPR058240">
    <property type="entry name" value="rSAM_sf"/>
</dbReference>
<keyword evidence="1 6" id="KW-0004">4Fe-4S</keyword>